<gene>
    <name evidence="10" type="ORF">CT0861_09194</name>
</gene>
<keyword evidence="5 9" id="KW-0560">Oxidoreductase</keyword>
<dbReference type="InterPro" id="IPR017972">
    <property type="entry name" value="Cyt_P450_CS"/>
</dbReference>
<dbReference type="STRING" id="708197.A0A166V3X6"/>
<dbReference type="PANTHER" id="PTHR46206">
    <property type="entry name" value="CYTOCHROME P450"/>
    <property type="match status" value="1"/>
</dbReference>
<dbReference type="GO" id="GO:0016705">
    <property type="term" value="F:oxidoreductase activity, acting on paired donors, with incorporation or reduction of molecular oxygen"/>
    <property type="evidence" value="ECO:0007669"/>
    <property type="project" value="InterPro"/>
</dbReference>
<evidence type="ECO:0000256" key="2">
    <source>
        <dbReference type="ARBA" id="ARBA00010617"/>
    </source>
</evidence>
<feature type="binding site" description="axial binding residue" evidence="8">
    <location>
        <position position="97"/>
    </location>
    <ligand>
        <name>heme</name>
        <dbReference type="ChEBI" id="CHEBI:30413"/>
    </ligand>
    <ligandPart>
        <name>Fe</name>
        <dbReference type="ChEBI" id="CHEBI:18248"/>
    </ligandPart>
</feature>
<evidence type="ECO:0000256" key="8">
    <source>
        <dbReference type="PIRSR" id="PIRSR602401-1"/>
    </source>
</evidence>
<dbReference type="Proteomes" id="UP000076552">
    <property type="component" value="Unassembled WGS sequence"/>
</dbReference>
<evidence type="ECO:0000256" key="1">
    <source>
        <dbReference type="ARBA" id="ARBA00001971"/>
    </source>
</evidence>
<evidence type="ECO:0000256" key="9">
    <source>
        <dbReference type="RuleBase" id="RU000461"/>
    </source>
</evidence>
<dbReference type="SUPFAM" id="SSF48264">
    <property type="entry name" value="Cytochrome P450"/>
    <property type="match status" value="1"/>
</dbReference>
<reference evidence="10 11" key="1">
    <citation type="submission" date="2015-06" db="EMBL/GenBank/DDBJ databases">
        <title>Survival trade-offs in plant roots during colonization by closely related pathogenic and mutualistic fungi.</title>
        <authorList>
            <person name="Hacquard S."/>
            <person name="Kracher B."/>
            <person name="Hiruma K."/>
            <person name="Weinman A."/>
            <person name="Muench P."/>
            <person name="Garrido Oter R."/>
            <person name="Ver Loren van Themaat E."/>
            <person name="Dallerey J.-F."/>
            <person name="Damm U."/>
            <person name="Henrissat B."/>
            <person name="Lespinet O."/>
            <person name="Thon M."/>
            <person name="Kemen E."/>
            <person name="McHardy A.C."/>
            <person name="Schulze-Lefert P."/>
            <person name="O'Connell R.J."/>
        </authorList>
    </citation>
    <scope>NUCLEOTIDE SEQUENCE [LARGE SCALE GENOMIC DNA]</scope>
    <source>
        <strain evidence="10 11">0861</strain>
    </source>
</reference>
<protein>
    <submittedName>
        <fullName evidence="10">Cytochrome P450</fullName>
    </submittedName>
</protein>
<organism evidence="10 11">
    <name type="scientific">Colletotrichum tofieldiae</name>
    <dbReference type="NCBI Taxonomy" id="708197"/>
    <lineage>
        <taxon>Eukaryota</taxon>
        <taxon>Fungi</taxon>
        <taxon>Dikarya</taxon>
        <taxon>Ascomycota</taxon>
        <taxon>Pezizomycotina</taxon>
        <taxon>Sordariomycetes</taxon>
        <taxon>Hypocreomycetidae</taxon>
        <taxon>Glomerellales</taxon>
        <taxon>Glomerellaceae</taxon>
        <taxon>Colletotrichum</taxon>
        <taxon>Colletotrichum spaethianum species complex</taxon>
    </lineage>
</organism>
<dbReference type="AlphaFoldDB" id="A0A166V3X6"/>
<dbReference type="InterPro" id="IPR002401">
    <property type="entry name" value="Cyt_P450_E_grp-I"/>
</dbReference>
<evidence type="ECO:0000256" key="5">
    <source>
        <dbReference type="ARBA" id="ARBA00023002"/>
    </source>
</evidence>
<dbReference type="GO" id="GO:0004497">
    <property type="term" value="F:monooxygenase activity"/>
    <property type="evidence" value="ECO:0007669"/>
    <property type="project" value="UniProtKB-KW"/>
</dbReference>
<evidence type="ECO:0000256" key="4">
    <source>
        <dbReference type="ARBA" id="ARBA00022723"/>
    </source>
</evidence>
<dbReference type="PANTHER" id="PTHR46206:SF2">
    <property type="entry name" value="CYTOCHROME P450 MONOOXYGENASE AUSG-RELATED"/>
    <property type="match status" value="1"/>
</dbReference>
<evidence type="ECO:0000313" key="10">
    <source>
        <dbReference type="EMBL" id="KZL74130.1"/>
    </source>
</evidence>
<dbReference type="Gene3D" id="1.10.630.10">
    <property type="entry name" value="Cytochrome P450"/>
    <property type="match status" value="1"/>
</dbReference>
<comment type="similarity">
    <text evidence="2 9">Belongs to the cytochrome P450 family.</text>
</comment>
<comment type="cofactor">
    <cofactor evidence="1 8">
        <name>heme</name>
        <dbReference type="ChEBI" id="CHEBI:30413"/>
    </cofactor>
</comment>
<dbReference type="InterPro" id="IPR036396">
    <property type="entry name" value="Cyt_P450_sf"/>
</dbReference>
<dbReference type="GO" id="GO:0020037">
    <property type="term" value="F:heme binding"/>
    <property type="evidence" value="ECO:0007669"/>
    <property type="project" value="InterPro"/>
</dbReference>
<dbReference type="PRINTS" id="PR00463">
    <property type="entry name" value="EP450I"/>
</dbReference>
<evidence type="ECO:0000256" key="7">
    <source>
        <dbReference type="ARBA" id="ARBA00023033"/>
    </source>
</evidence>
<evidence type="ECO:0000313" key="11">
    <source>
        <dbReference type="Proteomes" id="UP000076552"/>
    </source>
</evidence>
<keyword evidence="6 8" id="KW-0408">Iron</keyword>
<dbReference type="GO" id="GO:0005506">
    <property type="term" value="F:iron ion binding"/>
    <property type="evidence" value="ECO:0007669"/>
    <property type="project" value="InterPro"/>
</dbReference>
<dbReference type="PROSITE" id="PS00086">
    <property type="entry name" value="CYTOCHROME_P450"/>
    <property type="match status" value="1"/>
</dbReference>
<evidence type="ECO:0000256" key="3">
    <source>
        <dbReference type="ARBA" id="ARBA00022617"/>
    </source>
</evidence>
<keyword evidence="3 8" id="KW-0349">Heme</keyword>
<dbReference type="Pfam" id="PF00067">
    <property type="entry name" value="p450"/>
    <property type="match status" value="1"/>
</dbReference>
<sequence>MDSVMKESQRHHFGDITAMGRLADETVKLSDGSVIPKGAFTMVSLEKMRDDSIFTQPDEFIGSRFLKFRQRPGQENKWHFVSTSPEHLTFGLGEHACPGRFFAGTEVMIALCHLLLKYDWKLTKDGRKKDRLHDQIVNANPTVTVLIKRRKQEASGYFFAF</sequence>
<name>A0A166V3X6_9PEZI</name>
<dbReference type="InterPro" id="IPR001128">
    <property type="entry name" value="Cyt_P450"/>
</dbReference>
<keyword evidence="7 9" id="KW-0503">Monooxygenase</keyword>
<keyword evidence="11" id="KW-1185">Reference proteome</keyword>
<accession>A0A166V3X6</accession>
<proteinExistence type="inferred from homology"/>
<evidence type="ECO:0000256" key="6">
    <source>
        <dbReference type="ARBA" id="ARBA00023004"/>
    </source>
</evidence>
<dbReference type="OrthoDB" id="4834362at2759"/>
<comment type="caution">
    <text evidence="10">The sequence shown here is derived from an EMBL/GenBank/DDBJ whole genome shotgun (WGS) entry which is preliminary data.</text>
</comment>
<keyword evidence="4 8" id="KW-0479">Metal-binding</keyword>
<dbReference type="EMBL" id="LFIV01000036">
    <property type="protein sequence ID" value="KZL74130.1"/>
    <property type="molecule type" value="Genomic_DNA"/>
</dbReference>